<dbReference type="Proteomes" id="UP001177021">
    <property type="component" value="Unassembled WGS sequence"/>
</dbReference>
<keyword evidence="2" id="KW-1185">Reference proteome</keyword>
<dbReference type="EMBL" id="CASHSV030000024">
    <property type="protein sequence ID" value="CAJ2639615.1"/>
    <property type="molecule type" value="Genomic_DNA"/>
</dbReference>
<accession>A0ACB0J5T1</accession>
<reference evidence="1" key="1">
    <citation type="submission" date="2023-10" db="EMBL/GenBank/DDBJ databases">
        <authorList>
            <person name="Rodriguez Cubillos JULIANA M."/>
            <person name="De Vega J."/>
        </authorList>
    </citation>
    <scope>NUCLEOTIDE SEQUENCE</scope>
</reference>
<sequence length="62" mass="7063">MAEIVKFIYVIIIFFSLLLVSMEVDGCTGDIECKRKMWCPSPSKPMCLYPMCVCAIIKIIVK</sequence>
<gene>
    <name evidence="1" type="ORF">MILVUS5_LOCUS9612</name>
</gene>
<protein>
    <submittedName>
        <fullName evidence="1">Uncharacterized protein</fullName>
    </submittedName>
</protein>
<evidence type="ECO:0000313" key="1">
    <source>
        <dbReference type="EMBL" id="CAJ2639615.1"/>
    </source>
</evidence>
<organism evidence="1 2">
    <name type="scientific">Trifolium pratense</name>
    <name type="common">Red clover</name>
    <dbReference type="NCBI Taxonomy" id="57577"/>
    <lineage>
        <taxon>Eukaryota</taxon>
        <taxon>Viridiplantae</taxon>
        <taxon>Streptophyta</taxon>
        <taxon>Embryophyta</taxon>
        <taxon>Tracheophyta</taxon>
        <taxon>Spermatophyta</taxon>
        <taxon>Magnoliopsida</taxon>
        <taxon>eudicotyledons</taxon>
        <taxon>Gunneridae</taxon>
        <taxon>Pentapetalae</taxon>
        <taxon>rosids</taxon>
        <taxon>fabids</taxon>
        <taxon>Fabales</taxon>
        <taxon>Fabaceae</taxon>
        <taxon>Papilionoideae</taxon>
        <taxon>50 kb inversion clade</taxon>
        <taxon>NPAAA clade</taxon>
        <taxon>Hologalegina</taxon>
        <taxon>IRL clade</taxon>
        <taxon>Trifolieae</taxon>
        <taxon>Trifolium</taxon>
    </lineage>
</organism>
<name>A0ACB0J5T1_TRIPR</name>
<evidence type="ECO:0000313" key="2">
    <source>
        <dbReference type="Proteomes" id="UP001177021"/>
    </source>
</evidence>
<proteinExistence type="predicted"/>
<comment type="caution">
    <text evidence="1">The sequence shown here is derived from an EMBL/GenBank/DDBJ whole genome shotgun (WGS) entry which is preliminary data.</text>
</comment>